<dbReference type="RefSeq" id="WP_348710896.1">
    <property type="nucleotide sequence ID" value="NZ_CAXIXY010000003.1"/>
</dbReference>
<keyword evidence="1" id="KW-0812">Transmembrane</keyword>
<evidence type="ECO:0000313" key="3">
    <source>
        <dbReference type="Proteomes" id="UP001497416"/>
    </source>
</evidence>
<dbReference type="Proteomes" id="UP001497416">
    <property type="component" value="Unassembled WGS sequence"/>
</dbReference>
<feature type="transmembrane region" description="Helical" evidence="1">
    <location>
        <begin position="107"/>
        <end position="130"/>
    </location>
</feature>
<gene>
    <name evidence="2" type="ORF">T190607A01A_11098</name>
</gene>
<protein>
    <submittedName>
        <fullName evidence="2">Uncharacterized protein</fullName>
    </submittedName>
</protein>
<keyword evidence="3" id="KW-1185">Reference proteome</keyword>
<sequence>MSSKIDLTFLKQLFPKNGNFLKSIFIIALILLGSISFYKTTSFFTVQADEMNGYFQDKDSIIEKTVFAYQSDKKEIKQLKEQFEILSLLKKPHLVTAKKYASFNYSFSIFLTLFLTITAILGFIIVKIGWDNVTSFYLKTAFLISFFFSSIFGILPKVLGNQDNIKNNLTKYNFYNGLQLDVYSLINDNKGYLERNTTQSLDSLNLEILAITQNIKENQDLYFDVYIDRVPKEIKPF</sequence>
<keyword evidence="1" id="KW-0472">Membrane</keyword>
<name>A0ABM9NVN2_9FLAO</name>
<feature type="transmembrane region" description="Helical" evidence="1">
    <location>
        <begin position="20"/>
        <end position="38"/>
    </location>
</feature>
<dbReference type="EMBL" id="CAXIXY010000003">
    <property type="protein sequence ID" value="CAL2080854.1"/>
    <property type="molecule type" value="Genomic_DNA"/>
</dbReference>
<evidence type="ECO:0000313" key="2">
    <source>
        <dbReference type="EMBL" id="CAL2080854.1"/>
    </source>
</evidence>
<reference evidence="2 3" key="1">
    <citation type="submission" date="2024-05" db="EMBL/GenBank/DDBJ databases">
        <authorList>
            <person name="Duchaud E."/>
        </authorList>
    </citation>
    <scope>NUCLEOTIDE SEQUENCE [LARGE SCALE GENOMIC DNA]</scope>
    <source>
        <strain evidence="2">Ena-SAMPLE-TAB-13-05-2024-13:56:06:370-140302</strain>
    </source>
</reference>
<organism evidence="2 3">
    <name type="scientific">Tenacibaculum platacis</name>
    <dbReference type="NCBI Taxonomy" id="3137852"/>
    <lineage>
        <taxon>Bacteria</taxon>
        <taxon>Pseudomonadati</taxon>
        <taxon>Bacteroidota</taxon>
        <taxon>Flavobacteriia</taxon>
        <taxon>Flavobacteriales</taxon>
        <taxon>Flavobacteriaceae</taxon>
        <taxon>Tenacibaculum</taxon>
    </lineage>
</organism>
<accession>A0ABM9NVN2</accession>
<proteinExistence type="predicted"/>
<evidence type="ECO:0000256" key="1">
    <source>
        <dbReference type="SAM" id="Phobius"/>
    </source>
</evidence>
<comment type="caution">
    <text evidence="2">The sequence shown here is derived from an EMBL/GenBank/DDBJ whole genome shotgun (WGS) entry which is preliminary data.</text>
</comment>
<feature type="transmembrane region" description="Helical" evidence="1">
    <location>
        <begin position="136"/>
        <end position="155"/>
    </location>
</feature>
<keyword evidence="1" id="KW-1133">Transmembrane helix</keyword>